<dbReference type="PANTHER" id="PTHR11014">
    <property type="entry name" value="PEPTIDASE M20 FAMILY MEMBER"/>
    <property type="match status" value="1"/>
</dbReference>
<dbReference type="SUPFAM" id="SSF55031">
    <property type="entry name" value="Bacterial exopeptidase dimerisation domain"/>
    <property type="match status" value="1"/>
</dbReference>
<accession>L1LYB4</accession>
<evidence type="ECO:0000313" key="3">
    <source>
        <dbReference type="Proteomes" id="UP000010448"/>
    </source>
</evidence>
<feature type="binding site" evidence="1">
    <location>
        <position position="165"/>
    </location>
    <ligand>
        <name>Mn(2+)</name>
        <dbReference type="ChEBI" id="CHEBI:29035"/>
        <label>2</label>
    </ligand>
</feature>
<comment type="cofactor">
    <cofactor evidence="1">
        <name>Mn(2+)</name>
        <dbReference type="ChEBI" id="CHEBI:29035"/>
    </cofactor>
    <text evidence="1">The Mn(2+) ion enhances activity.</text>
</comment>
<dbReference type="PIRSF" id="PIRSF005962">
    <property type="entry name" value="Pept_M20D_amidohydro"/>
    <property type="match status" value="1"/>
</dbReference>
<dbReference type="CDD" id="cd05666">
    <property type="entry name" value="M20_Acy1-like"/>
    <property type="match status" value="1"/>
</dbReference>
<dbReference type="eggNOG" id="COG1473">
    <property type="taxonomic scope" value="Bacteria"/>
</dbReference>
<protein>
    <submittedName>
        <fullName evidence="2">Amidohydrolase</fullName>
    </submittedName>
</protein>
<evidence type="ECO:0000256" key="1">
    <source>
        <dbReference type="PIRSR" id="PIRSR005962-1"/>
    </source>
</evidence>
<dbReference type="GO" id="GO:0046872">
    <property type="term" value="F:metal ion binding"/>
    <property type="evidence" value="ECO:0007669"/>
    <property type="project" value="UniProtKB-KW"/>
</dbReference>
<dbReference type="EMBL" id="AMWJ02000001">
    <property type="protein sequence ID" value="NNJ16025.1"/>
    <property type="molecule type" value="Genomic_DNA"/>
</dbReference>
<dbReference type="InterPro" id="IPR002933">
    <property type="entry name" value="Peptidase_M20"/>
</dbReference>
<feature type="binding site" evidence="1">
    <location>
        <position position="365"/>
    </location>
    <ligand>
        <name>Mn(2+)</name>
        <dbReference type="ChEBI" id="CHEBI:29035"/>
        <label>2</label>
    </ligand>
</feature>
<dbReference type="GO" id="GO:0050118">
    <property type="term" value="F:N-acetyldiaminopimelate deacetylase activity"/>
    <property type="evidence" value="ECO:0007669"/>
    <property type="project" value="UniProtKB-ARBA"/>
</dbReference>
<proteinExistence type="predicted"/>
<feature type="binding site" evidence="1">
    <location>
        <position position="106"/>
    </location>
    <ligand>
        <name>Mn(2+)</name>
        <dbReference type="ChEBI" id="CHEBI:29035"/>
        <label>2</label>
    </ligand>
</feature>
<dbReference type="Pfam" id="PF07687">
    <property type="entry name" value="M20_dimer"/>
    <property type="match status" value="1"/>
</dbReference>
<sequence length="392" mass="42056">MSHFAVLPGIKAIEEEMIGVRRHLHAHPELSFEEFATSDLVASKLQEWGYDVHRGIGRTGVVGQLKRGSGQRRIGLRADMDALPIEELTGLPYASRFEGKMHACGHDGHTAMLLAAARYLAADGNFDGTLNVIFQPAEEGDGGARSMLEDGLFERFPCDAVFAMHNMPGLAVGTFGFRTGPFMASTDTVTIDIHGVGGHGAMPHKAVDAILAGSAIVMALQSVVARNIDPLDCGVISVGAFNAGHAPNVIPEHCRLQLSVRALKTEVRDELIERITRIAQAQAESFGARASVAVDESQRFPALFNHEQPTAFARQVALDWIGADSVVAEIQPLTGSEDFAVILEHCPGCYLVIGNGDGEGGCMVHNPGYDFNDEALALGASYWVRLVETFLA</sequence>
<keyword evidence="1" id="KW-0479">Metal-binding</keyword>
<feature type="binding site" evidence="1">
    <location>
        <position position="104"/>
    </location>
    <ligand>
        <name>Mn(2+)</name>
        <dbReference type="ChEBI" id="CHEBI:29035"/>
        <label>2</label>
    </ligand>
</feature>
<name>L1LYB4_9PSED</name>
<dbReference type="InterPro" id="IPR011650">
    <property type="entry name" value="Peptidase_M20_dimer"/>
</dbReference>
<dbReference type="FunFam" id="3.30.70.360:FF:000001">
    <property type="entry name" value="N-acetyldiaminopimelate deacetylase"/>
    <property type="match status" value="1"/>
</dbReference>
<dbReference type="GO" id="GO:0019877">
    <property type="term" value="P:diaminopimelate biosynthetic process"/>
    <property type="evidence" value="ECO:0007669"/>
    <property type="project" value="UniProtKB-ARBA"/>
</dbReference>
<gene>
    <name evidence="2" type="ORF">CSV86_012695</name>
</gene>
<comment type="caution">
    <text evidence="2">The sequence shown here is derived from an EMBL/GenBank/DDBJ whole genome shotgun (WGS) entry which is preliminary data.</text>
</comment>
<feature type="binding site" evidence="1">
    <location>
        <position position="139"/>
    </location>
    <ligand>
        <name>Mn(2+)</name>
        <dbReference type="ChEBI" id="CHEBI:29035"/>
        <label>2</label>
    </ligand>
</feature>
<dbReference type="SUPFAM" id="SSF53187">
    <property type="entry name" value="Zn-dependent exopeptidases"/>
    <property type="match status" value="1"/>
</dbReference>
<keyword evidence="1" id="KW-0464">Manganese</keyword>
<dbReference type="InterPro" id="IPR017439">
    <property type="entry name" value="Amidohydrolase"/>
</dbReference>
<organism evidence="2 3">
    <name type="scientific">Pseudomonas bharatica CSV86</name>
    <dbReference type="NCBI Taxonomy" id="1005395"/>
    <lineage>
        <taxon>Bacteria</taxon>
        <taxon>Pseudomonadati</taxon>
        <taxon>Pseudomonadota</taxon>
        <taxon>Gammaproteobacteria</taxon>
        <taxon>Pseudomonadales</taxon>
        <taxon>Pseudomonadaceae</taxon>
        <taxon>Pseudomonas</taxon>
        <taxon>Pseudomonas bharatica</taxon>
    </lineage>
</organism>
<dbReference type="Gene3D" id="3.30.70.360">
    <property type="match status" value="1"/>
</dbReference>
<dbReference type="Proteomes" id="UP000010448">
    <property type="component" value="Unassembled WGS sequence"/>
</dbReference>
<evidence type="ECO:0000313" key="2">
    <source>
        <dbReference type="EMBL" id="NNJ16025.1"/>
    </source>
</evidence>
<dbReference type="InterPro" id="IPR036264">
    <property type="entry name" value="Bact_exopeptidase_dim_dom"/>
</dbReference>
<dbReference type="Gene3D" id="3.40.630.10">
    <property type="entry name" value="Zn peptidases"/>
    <property type="match status" value="1"/>
</dbReference>
<dbReference type="AlphaFoldDB" id="L1LYB4"/>
<keyword evidence="3" id="KW-1185">Reference proteome</keyword>
<reference evidence="2 3" key="1">
    <citation type="journal article" date="2013" name="Genome Announc.">
        <title>Genome Sequence of Naphthalene-Degrading Soil Bacterium Pseudomonas putida CSV86.</title>
        <authorList>
            <person name="Phale P.S."/>
            <person name="Paliwal V."/>
            <person name="Raju S.C."/>
            <person name="Modak A."/>
            <person name="Purohit H.J."/>
        </authorList>
    </citation>
    <scope>NUCLEOTIDE SEQUENCE [LARGE SCALE GENOMIC DNA]</scope>
    <source>
        <strain evidence="2 3">CSV86</strain>
    </source>
</reference>
<dbReference type="RefSeq" id="WP_009401407.1">
    <property type="nucleotide sequence ID" value="NZ_AMWJ02000001.1"/>
</dbReference>
<dbReference type="OrthoDB" id="9777385at2"/>
<dbReference type="PANTHER" id="PTHR11014:SF63">
    <property type="entry name" value="METALLOPEPTIDASE, PUTATIVE (AFU_ORTHOLOGUE AFUA_6G09600)-RELATED"/>
    <property type="match status" value="1"/>
</dbReference>
<dbReference type="NCBIfam" id="TIGR01891">
    <property type="entry name" value="amidohydrolases"/>
    <property type="match status" value="1"/>
</dbReference>
<dbReference type="Pfam" id="PF01546">
    <property type="entry name" value="Peptidase_M20"/>
    <property type="match status" value="1"/>
</dbReference>